<keyword evidence="5" id="KW-0812">Transmembrane</keyword>
<dbReference type="PANTHER" id="PTHR11062">
    <property type="entry name" value="EXOSTOSIN HEPARAN SULFATE GLYCOSYLTRANSFERASE -RELATED"/>
    <property type="match status" value="1"/>
</dbReference>
<evidence type="ECO:0000256" key="8">
    <source>
        <dbReference type="SAM" id="SignalP"/>
    </source>
</evidence>
<feature type="compositionally biased region" description="Polar residues" evidence="7">
    <location>
        <begin position="89"/>
        <end position="99"/>
    </location>
</feature>
<dbReference type="Pfam" id="PF03016">
    <property type="entry name" value="Exostosin_GT47"/>
    <property type="match status" value="1"/>
</dbReference>
<comment type="similarity">
    <text evidence="2">Belongs to the glycosyltransferase 47 family.</text>
</comment>
<dbReference type="InterPro" id="IPR040911">
    <property type="entry name" value="Exostosin_GT47"/>
</dbReference>
<organism evidence="10 11">
    <name type="scientific">Brassica napus</name>
    <name type="common">Rape</name>
    <dbReference type="NCBI Taxonomy" id="3708"/>
    <lineage>
        <taxon>Eukaryota</taxon>
        <taxon>Viridiplantae</taxon>
        <taxon>Streptophyta</taxon>
        <taxon>Embryophyta</taxon>
        <taxon>Tracheophyta</taxon>
        <taxon>Spermatophyta</taxon>
        <taxon>Magnoliopsida</taxon>
        <taxon>eudicotyledons</taxon>
        <taxon>Gunneridae</taxon>
        <taxon>Pentapetalae</taxon>
        <taxon>rosids</taxon>
        <taxon>malvids</taxon>
        <taxon>Brassicales</taxon>
        <taxon>Brassicaceae</taxon>
        <taxon>Brassiceae</taxon>
        <taxon>Brassica</taxon>
    </lineage>
</organism>
<feature type="signal peptide" evidence="8">
    <location>
        <begin position="1"/>
        <end position="16"/>
    </location>
</feature>
<evidence type="ECO:0000259" key="9">
    <source>
        <dbReference type="Pfam" id="PF03016"/>
    </source>
</evidence>
<evidence type="ECO:0000256" key="1">
    <source>
        <dbReference type="ARBA" id="ARBA00004323"/>
    </source>
</evidence>
<evidence type="ECO:0000256" key="6">
    <source>
        <dbReference type="ARBA" id="ARBA00023034"/>
    </source>
</evidence>
<keyword evidence="4" id="KW-0808">Transferase</keyword>
<keyword evidence="6" id="KW-0333">Golgi apparatus</keyword>
<comment type="subcellular location">
    <subcellularLocation>
        <location evidence="1">Golgi apparatus membrane</location>
        <topology evidence="1">Single-pass type II membrane protein</topology>
    </subcellularLocation>
</comment>
<sequence length="388" mass="44604">MMHMFGLLLFSSLSSSSHDYFSLLDLSCRICIPSRKLNDHYCPTAGSHQPGLHVPVSNITKLVSENVIRSEEEKSVVVLDERGEKSFEKNQSFSTGERVSSNDKNLDQDFFQPKNEIKPSLVVDWYSETGREEPYRYIMPKDEVEESGLKALTRELTWNADSASSSILHLTISETTKDLAKDKLLRNDGLGESIENLGKGWFNTHQYSVEPIFHSRVLKHPCRVYDENRAKLFYVPFYGGMDVLRWHFKNVTEHLKDVLAIEVLKWLGSKQSWRKNSGKDHVFVLGKISWDFRRNNKFASLVSVCIPVISYAWHLPEDHRTYSVYINKDDLKAKKVNVIKKLMLVTIREREDMRSYIVHELLPGLVYGDPNANFESMSSEHLLNGGAV</sequence>
<evidence type="ECO:0000256" key="4">
    <source>
        <dbReference type="ARBA" id="ARBA00022679"/>
    </source>
</evidence>
<dbReference type="PANTHER" id="PTHR11062:SF117">
    <property type="entry name" value="XYLOGLUCAN-SPECIFIC GALACTURONOSYLTRANSFERASE 1"/>
    <property type="match status" value="1"/>
</dbReference>
<feature type="domain" description="Exostosin GT47" evidence="9">
    <location>
        <begin position="185"/>
        <end position="296"/>
    </location>
</feature>
<keyword evidence="11" id="KW-1185">Reference proteome</keyword>
<dbReference type="Proteomes" id="UP000824890">
    <property type="component" value="Unassembled WGS sequence"/>
</dbReference>
<keyword evidence="3" id="KW-0328">Glycosyltransferase</keyword>
<keyword evidence="8" id="KW-0732">Signal</keyword>
<evidence type="ECO:0000256" key="5">
    <source>
        <dbReference type="ARBA" id="ARBA00022968"/>
    </source>
</evidence>
<proteinExistence type="inferred from homology"/>
<evidence type="ECO:0000256" key="2">
    <source>
        <dbReference type="ARBA" id="ARBA00010271"/>
    </source>
</evidence>
<comment type="caution">
    <text evidence="10">The sequence shown here is derived from an EMBL/GenBank/DDBJ whole genome shotgun (WGS) entry which is preliminary data.</text>
</comment>
<evidence type="ECO:0000256" key="7">
    <source>
        <dbReference type="SAM" id="MobiDB-lite"/>
    </source>
</evidence>
<evidence type="ECO:0000313" key="10">
    <source>
        <dbReference type="EMBL" id="KAH0884265.1"/>
    </source>
</evidence>
<evidence type="ECO:0000256" key="3">
    <source>
        <dbReference type="ARBA" id="ARBA00022676"/>
    </source>
</evidence>
<name>A0ABQ7ZVH7_BRANA</name>
<dbReference type="InterPro" id="IPR004263">
    <property type="entry name" value="Exostosin"/>
</dbReference>
<keyword evidence="5" id="KW-0735">Signal-anchor</keyword>
<accession>A0ABQ7ZVH7</accession>
<feature type="chain" id="PRO_5045991341" description="Exostosin GT47 domain-containing protein" evidence="8">
    <location>
        <begin position="17"/>
        <end position="388"/>
    </location>
</feature>
<protein>
    <recommendedName>
        <fullName evidence="9">Exostosin GT47 domain-containing protein</fullName>
    </recommendedName>
</protein>
<dbReference type="EMBL" id="JAGKQM010000014">
    <property type="protein sequence ID" value="KAH0884265.1"/>
    <property type="molecule type" value="Genomic_DNA"/>
</dbReference>
<evidence type="ECO:0000313" key="11">
    <source>
        <dbReference type="Proteomes" id="UP000824890"/>
    </source>
</evidence>
<feature type="region of interest" description="Disordered" evidence="7">
    <location>
        <begin position="88"/>
        <end position="108"/>
    </location>
</feature>
<reference evidence="10 11" key="1">
    <citation type="submission" date="2021-05" db="EMBL/GenBank/DDBJ databases">
        <title>Genome Assembly of Synthetic Allotetraploid Brassica napus Reveals Homoeologous Exchanges between Subgenomes.</title>
        <authorList>
            <person name="Davis J.T."/>
        </authorList>
    </citation>
    <scope>NUCLEOTIDE SEQUENCE [LARGE SCALE GENOMIC DNA]</scope>
    <source>
        <strain evidence="11">cv. Da-Ae</strain>
        <tissue evidence="10">Seedling</tissue>
    </source>
</reference>
<gene>
    <name evidence="10" type="ORF">HID58_060361</name>
</gene>